<keyword evidence="5 6" id="KW-0472">Membrane</keyword>
<feature type="transmembrane region" description="Helical" evidence="6">
    <location>
        <begin position="359"/>
        <end position="377"/>
    </location>
</feature>
<dbReference type="OrthoDB" id="9811522at2"/>
<dbReference type="GO" id="GO:0140359">
    <property type="term" value="F:ABC-type transporter activity"/>
    <property type="evidence" value="ECO:0007669"/>
    <property type="project" value="InterPro"/>
</dbReference>
<dbReference type="AlphaFoldDB" id="A0A3P3W092"/>
<evidence type="ECO:0000259" key="7">
    <source>
        <dbReference type="Pfam" id="PF12698"/>
    </source>
</evidence>
<comment type="subcellular location">
    <subcellularLocation>
        <location evidence="1">Cell membrane</location>
        <topology evidence="1">Multi-pass membrane protein</topology>
    </subcellularLocation>
</comment>
<evidence type="ECO:0000256" key="6">
    <source>
        <dbReference type="SAM" id="Phobius"/>
    </source>
</evidence>
<name>A0A3P3W092_9FLAO</name>
<protein>
    <submittedName>
        <fullName evidence="8">ABC transporter permease</fullName>
    </submittedName>
</protein>
<sequence length="388" mass="43714">MKKNFFKIFFEEWVRIFSTPRLLVILFGVPFFIFAYYTSLMEQGVPTKLPVAILDQDKTPLSRQLGLMLESTATIDLAYYVNSEQEGETLVRKNDAYAFIIIPKNFQKNVFKGNYTSVTCFYNGQYLLSGAIILKDFQTVAQTFMAGVVLETLEQKGLSPDQALGSILPINTDLHVLYNPYTSYNYYLNIAFMPMALQIMVMIMAVYTFGLVLKHRKGKELLEFANDNVYAVIFGKILPYTIIFCALGFLMNALLYYKIGTPLKGSFLGVNLIFFAFVIVLQSVGLFIASITTSFRTALTIGGDYAALAFSFAGYTFPALGMSTFVQYLCYIFPFTSYMRFIVDFAIRGISFNEEQKGYAIGFAIFAILGVIGIPLYNKKLKKGGYDA</sequence>
<dbReference type="InterPro" id="IPR051449">
    <property type="entry name" value="ABC-2_transporter_component"/>
</dbReference>
<dbReference type="InterPro" id="IPR013525">
    <property type="entry name" value="ABC2_TM"/>
</dbReference>
<feature type="transmembrane region" description="Helical" evidence="6">
    <location>
        <begin position="186"/>
        <end position="209"/>
    </location>
</feature>
<dbReference type="PANTHER" id="PTHR30294">
    <property type="entry name" value="MEMBRANE COMPONENT OF ABC TRANSPORTER YHHJ-RELATED"/>
    <property type="match status" value="1"/>
</dbReference>
<dbReference type="GO" id="GO:0005886">
    <property type="term" value="C:plasma membrane"/>
    <property type="evidence" value="ECO:0007669"/>
    <property type="project" value="UniProtKB-SubCell"/>
</dbReference>
<evidence type="ECO:0000256" key="2">
    <source>
        <dbReference type="ARBA" id="ARBA00022475"/>
    </source>
</evidence>
<dbReference type="Gene3D" id="3.40.1710.10">
    <property type="entry name" value="abc type-2 transporter like domain"/>
    <property type="match status" value="1"/>
</dbReference>
<evidence type="ECO:0000313" key="8">
    <source>
        <dbReference type="EMBL" id="RRJ88455.1"/>
    </source>
</evidence>
<accession>A0A3P3W092</accession>
<evidence type="ECO:0000256" key="3">
    <source>
        <dbReference type="ARBA" id="ARBA00022692"/>
    </source>
</evidence>
<evidence type="ECO:0000256" key="1">
    <source>
        <dbReference type="ARBA" id="ARBA00004651"/>
    </source>
</evidence>
<dbReference type="Proteomes" id="UP000275719">
    <property type="component" value="Unassembled WGS sequence"/>
</dbReference>
<keyword evidence="9" id="KW-1185">Reference proteome</keyword>
<feature type="transmembrane region" description="Helical" evidence="6">
    <location>
        <begin position="267"/>
        <end position="289"/>
    </location>
</feature>
<organism evidence="8 9">
    <name type="scientific">Paenimyroides tangerinum</name>
    <dbReference type="NCBI Taxonomy" id="2488728"/>
    <lineage>
        <taxon>Bacteria</taxon>
        <taxon>Pseudomonadati</taxon>
        <taxon>Bacteroidota</taxon>
        <taxon>Flavobacteriia</taxon>
        <taxon>Flavobacteriales</taxon>
        <taxon>Flavobacteriaceae</taxon>
        <taxon>Paenimyroides</taxon>
    </lineage>
</organism>
<keyword evidence="3 6" id="KW-0812">Transmembrane</keyword>
<evidence type="ECO:0000256" key="5">
    <source>
        <dbReference type="ARBA" id="ARBA00023136"/>
    </source>
</evidence>
<feature type="transmembrane region" description="Helical" evidence="6">
    <location>
        <begin position="21"/>
        <end position="39"/>
    </location>
</feature>
<dbReference type="Pfam" id="PF12698">
    <property type="entry name" value="ABC2_membrane_3"/>
    <property type="match status" value="1"/>
</dbReference>
<feature type="transmembrane region" description="Helical" evidence="6">
    <location>
        <begin position="326"/>
        <end position="347"/>
    </location>
</feature>
<keyword evidence="4 6" id="KW-1133">Transmembrane helix</keyword>
<feature type="transmembrane region" description="Helical" evidence="6">
    <location>
        <begin position="229"/>
        <end position="255"/>
    </location>
</feature>
<dbReference type="EMBL" id="RQVQ01000040">
    <property type="protein sequence ID" value="RRJ88455.1"/>
    <property type="molecule type" value="Genomic_DNA"/>
</dbReference>
<proteinExistence type="predicted"/>
<feature type="domain" description="ABC-2 type transporter transmembrane" evidence="7">
    <location>
        <begin position="21"/>
        <end position="370"/>
    </location>
</feature>
<feature type="transmembrane region" description="Helical" evidence="6">
    <location>
        <begin position="301"/>
        <end position="320"/>
    </location>
</feature>
<evidence type="ECO:0000256" key="4">
    <source>
        <dbReference type="ARBA" id="ARBA00022989"/>
    </source>
</evidence>
<dbReference type="PANTHER" id="PTHR30294:SF47">
    <property type="entry name" value="INNER MEMBRANE TRANSPORT PERMEASE YHHJ"/>
    <property type="match status" value="1"/>
</dbReference>
<gene>
    <name evidence="8" type="ORF">EG240_13660</name>
</gene>
<dbReference type="RefSeq" id="WP_125019918.1">
    <property type="nucleotide sequence ID" value="NZ_RQVQ01000040.1"/>
</dbReference>
<reference evidence="8 9" key="1">
    <citation type="submission" date="2018-11" db="EMBL/GenBank/DDBJ databases">
        <title>Flavobacterium sp. nov., YIM 102701-2 draft genome.</title>
        <authorList>
            <person name="Li G."/>
            <person name="Jiang Y."/>
        </authorList>
    </citation>
    <scope>NUCLEOTIDE SEQUENCE [LARGE SCALE GENOMIC DNA]</scope>
    <source>
        <strain evidence="8 9">YIM 102701-2</strain>
    </source>
</reference>
<evidence type="ECO:0000313" key="9">
    <source>
        <dbReference type="Proteomes" id="UP000275719"/>
    </source>
</evidence>
<keyword evidence="2" id="KW-1003">Cell membrane</keyword>
<comment type="caution">
    <text evidence="8">The sequence shown here is derived from an EMBL/GenBank/DDBJ whole genome shotgun (WGS) entry which is preliminary data.</text>
</comment>